<evidence type="ECO:0000313" key="1">
    <source>
        <dbReference type="EMBL" id="KIM41232.1"/>
    </source>
</evidence>
<keyword evidence="2" id="KW-1185">Reference proteome</keyword>
<dbReference type="EMBL" id="KN831780">
    <property type="protein sequence ID" value="KIM41232.1"/>
    <property type="molecule type" value="Genomic_DNA"/>
</dbReference>
<name>A0A0C2YJN2_HEBCY</name>
<dbReference type="HOGENOM" id="CLU_066045_0_0_1"/>
<evidence type="ECO:0000313" key="2">
    <source>
        <dbReference type="Proteomes" id="UP000053424"/>
    </source>
</evidence>
<reference evidence="1 2" key="1">
    <citation type="submission" date="2014-04" db="EMBL/GenBank/DDBJ databases">
        <authorList>
            <consortium name="DOE Joint Genome Institute"/>
            <person name="Kuo A."/>
            <person name="Gay G."/>
            <person name="Dore J."/>
            <person name="Kohler A."/>
            <person name="Nagy L.G."/>
            <person name="Floudas D."/>
            <person name="Copeland A."/>
            <person name="Barry K.W."/>
            <person name="Cichocki N."/>
            <person name="Veneault-Fourrey C."/>
            <person name="LaButti K."/>
            <person name="Lindquist E.A."/>
            <person name="Lipzen A."/>
            <person name="Lundell T."/>
            <person name="Morin E."/>
            <person name="Murat C."/>
            <person name="Sun H."/>
            <person name="Tunlid A."/>
            <person name="Henrissat B."/>
            <person name="Grigoriev I.V."/>
            <person name="Hibbett D.S."/>
            <person name="Martin F."/>
            <person name="Nordberg H.P."/>
            <person name="Cantor M.N."/>
            <person name="Hua S.X."/>
        </authorList>
    </citation>
    <scope>NUCLEOTIDE SEQUENCE [LARGE SCALE GENOMIC DNA]</scope>
    <source>
        <strain evidence="2">h7</strain>
    </source>
</reference>
<dbReference type="OrthoDB" id="2750929at2759"/>
<proteinExistence type="predicted"/>
<organism evidence="1 2">
    <name type="scientific">Hebeloma cylindrosporum</name>
    <dbReference type="NCBI Taxonomy" id="76867"/>
    <lineage>
        <taxon>Eukaryota</taxon>
        <taxon>Fungi</taxon>
        <taxon>Dikarya</taxon>
        <taxon>Basidiomycota</taxon>
        <taxon>Agaricomycotina</taxon>
        <taxon>Agaricomycetes</taxon>
        <taxon>Agaricomycetidae</taxon>
        <taxon>Agaricales</taxon>
        <taxon>Agaricineae</taxon>
        <taxon>Hymenogastraceae</taxon>
        <taxon>Hebeloma</taxon>
    </lineage>
</organism>
<accession>A0A0C2YJN2</accession>
<sequence length="358" mass="40477">MLPSGWLLSKIASWTRGNLRTAPAQVNIGRIWNASLGRISAIGGAVRPHRLFSAQQSTLPHSKKTLPHHRRLLTLDPLETETMGQEIYDISGLRVAALRTPRNALLSLQYKSRGQFNTRIAFPPATKGVFYYHLSPGSPPQAGEIRFKKCDTVQQFSSGEDLEAESGQPWSVSLLHLVSSKLRKGCLDELLVDAGLVDRELVSDLQRLIQNPKQLTRKVITLHDMDQPFVTNIHLTAFAVRLVTRQSLHFLSIFLWPRASQSPFHGRVRARFELADSPEDKGRLALHLRILDIIKPIEHRIVQNFIAKPRAGELLMKRKDEGLEFTPWCYFPHSNRNTHAAIEQFLKCRAADKAKFGV</sequence>
<gene>
    <name evidence="1" type="ORF">M413DRAFT_445270</name>
</gene>
<dbReference type="AlphaFoldDB" id="A0A0C2YJN2"/>
<reference evidence="2" key="2">
    <citation type="submission" date="2015-01" db="EMBL/GenBank/DDBJ databases">
        <title>Evolutionary Origins and Diversification of the Mycorrhizal Mutualists.</title>
        <authorList>
            <consortium name="DOE Joint Genome Institute"/>
            <consortium name="Mycorrhizal Genomics Consortium"/>
            <person name="Kohler A."/>
            <person name="Kuo A."/>
            <person name="Nagy L.G."/>
            <person name="Floudas D."/>
            <person name="Copeland A."/>
            <person name="Barry K.W."/>
            <person name="Cichocki N."/>
            <person name="Veneault-Fourrey C."/>
            <person name="LaButti K."/>
            <person name="Lindquist E.A."/>
            <person name="Lipzen A."/>
            <person name="Lundell T."/>
            <person name="Morin E."/>
            <person name="Murat C."/>
            <person name="Riley R."/>
            <person name="Ohm R."/>
            <person name="Sun H."/>
            <person name="Tunlid A."/>
            <person name="Henrissat B."/>
            <person name="Grigoriev I.V."/>
            <person name="Hibbett D.S."/>
            <person name="Martin F."/>
        </authorList>
    </citation>
    <scope>NUCLEOTIDE SEQUENCE [LARGE SCALE GENOMIC DNA]</scope>
    <source>
        <strain evidence="2">h7</strain>
    </source>
</reference>
<dbReference type="Proteomes" id="UP000053424">
    <property type="component" value="Unassembled WGS sequence"/>
</dbReference>
<protein>
    <submittedName>
        <fullName evidence="1">Uncharacterized protein</fullName>
    </submittedName>
</protein>